<evidence type="ECO:0000313" key="1">
    <source>
        <dbReference type="Proteomes" id="UP000887563"/>
    </source>
</evidence>
<dbReference type="Proteomes" id="UP000887563">
    <property type="component" value="Unplaced"/>
</dbReference>
<reference evidence="2" key="1">
    <citation type="submission" date="2022-11" db="UniProtKB">
        <authorList>
            <consortium name="WormBaseParasite"/>
        </authorList>
    </citation>
    <scope>IDENTIFICATION</scope>
</reference>
<dbReference type="WBParaSite" id="Minc3s00204g07505">
    <property type="protein sequence ID" value="Minc3s00204g07505"/>
    <property type="gene ID" value="Minc3s00204g07505"/>
</dbReference>
<accession>A0A914L097</accession>
<keyword evidence="1" id="KW-1185">Reference proteome</keyword>
<sequence>MPSRPGGPTSPNFPATHQEFLDFQDNQPFHLHPFGQVVQVVHQFLVPQSHQEVQLVHEDKPYIQRSRVNYL</sequence>
<name>A0A914L097_MELIC</name>
<evidence type="ECO:0000313" key="2">
    <source>
        <dbReference type="WBParaSite" id="Minc3s00204g07505"/>
    </source>
</evidence>
<dbReference type="AlphaFoldDB" id="A0A914L097"/>
<proteinExistence type="predicted"/>
<organism evidence="1 2">
    <name type="scientific">Meloidogyne incognita</name>
    <name type="common">Southern root-knot nematode worm</name>
    <name type="synonym">Oxyuris incognita</name>
    <dbReference type="NCBI Taxonomy" id="6306"/>
    <lineage>
        <taxon>Eukaryota</taxon>
        <taxon>Metazoa</taxon>
        <taxon>Ecdysozoa</taxon>
        <taxon>Nematoda</taxon>
        <taxon>Chromadorea</taxon>
        <taxon>Rhabditida</taxon>
        <taxon>Tylenchina</taxon>
        <taxon>Tylenchomorpha</taxon>
        <taxon>Tylenchoidea</taxon>
        <taxon>Meloidogynidae</taxon>
        <taxon>Meloidogyninae</taxon>
        <taxon>Meloidogyne</taxon>
        <taxon>Meloidogyne incognita group</taxon>
    </lineage>
</organism>
<protein>
    <submittedName>
        <fullName evidence="2">Uncharacterized protein</fullName>
    </submittedName>
</protein>